<evidence type="ECO:0000313" key="3">
    <source>
        <dbReference type="EMBL" id="MBG0779091.1"/>
    </source>
</evidence>
<dbReference type="GO" id="GO:0044281">
    <property type="term" value="P:small molecule metabolic process"/>
    <property type="evidence" value="ECO:0007669"/>
    <property type="project" value="UniProtKB-ARBA"/>
</dbReference>
<dbReference type="GO" id="GO:0016491">
    <property type="term" value="F:oxidoreductase activity"/>
    <property type="evidence" value="ECO:0007669"/>
    <property type="project" value="UniProtKB-KW"/>
</dbReference>
<organism evidence="3 4">
    <name type="scientific">Desulfotignum balticum</name>
    <dbReference type="NCBI Taxonomy" id="115781"/>
    <lineage>
        <taxon>Bacteria</taxon>
        <taxon>Pseudomonadati</taxon>
        <taxon>Thermodesulfobacteriota</taxon>
        <taxon>Desulfobacteria</taxon>
        <taxon>Desulfobacterales</taxon>
        <taxon>Desulfobacteraceae</taxon>
        <taxon>Desulfotignum</taxon>
    </lineage>
</organism>
<protein>
    <submittedName>
        <fullName evidence="3">Pyruvate synthase subunit PorB</fullName>
    </submittedName>
</protein>
<dbReference type="PANTHER" id="PTHR42897:SF1">
    <property type="entry name" value="2-OXOACID OXIDOREDUCTASE (FERREDOXIN)"/>
    <property type="match status" value="1"/>
</dbReference>
<dbReference type="Proteomes" id="UP000706172">
    <property type="component" value="Unassembled WGS sequence"/>
</dbReference>
<dbReference type="SUPFAM" id="SSF52518">
    <property type="entry name" value="Thiamin diphosphate-binding fold (THDP-binding)"/>
    <property type="match status" value="1"/>
</dbReference>
<dbReference type="InterPro" id="IPR029061">
    <property type="entry name" value="THDP-binding"/>
</dbReference>
<dbReference type="PANTHER" id="PTHR42897">
    <property type="entry name" value="PYRUVATE SYNTHASE SUBUNIT PORB"/>
    <property type="match status" value="1"/>
</dbReference>
<dbReference type="InterPro" id="IPR051479">
    <property type="entry name" value="PorB-like"/>
</dbReference>
<dbReference type="EMBL" id="JACCQK010000201">
    <property type="protein sequence ID" value="MBG0779091.1"/>
    <property type="molecule type" value="Genomic_DNA"/>
</dbReference>
<evidence type="ECO:0000256" key="1">
    <source>
        <dbReference type="ARBA" id="ARBA00023002"/>
    </source>
</evidence>
<reference evidence="3" key="1">
    <citation type="submission" date="2020-07" db="EMBL/GenBank/DDBJ databases">
        <title>Severe corrosion of carbon steel in oil field produced water can be linked to methanogenic archaea containing a special type of NiFe hydrogenase.</title>
        <authorList>
            <person name="Lahme S."/>
            <person name="Mand J."/>
            <person name="Longwell J."/>
            <person name="Smith R."/>
            <person name="Enning D."/>
        </authorList>
    </citation>
    <scope>NUCLEOTIDE SEQUENCE</scope>
    <source>
        <strain evidence="3">MIC098Bin6</strain>
    </source>
</reference>
<comment type="caution">
    <text evidence="3">The sequence shown here is derived from an EMBL/GenBank/DDBJ whole genome shotgun (WGS) entry which is preliminary data.</text>
</comment>
<evidence type="ECO:0000313" key="4">
    <source>
        <dbReference type="Proteomes" id="UP000706172"/>
    </source>
</evidence>
<name>A0A931CX96_9BACT</name>
<gene>
    <name evidence="3" type="ORF">H0S81_04115</name>
</gene>
<dbReference type="GO" id="GO:0030976">
    <property type="term" value="F:thiamine pyrophosphate binding"/>
    <property type="evidence" value="ECO:0007669"/>
    <property type="project" value="InterPro"/>
</dbReference>
<keyword evidence="1" id="KW-0560">Oxidoreductase</keyword>
<dbReference type="Pfam" id="PF02775">
    <property type="entry name" value="TPP_enzyme_C"/>
    <property type="match status" value="1"/>
</dbReference>
<dbReference type="Gene3D" id="3.40.50.970">
    <property type="match status" value="1"/>
</dbReference>
<dbReference type="AlphaFoldDB" id="A0A931CX96"/>
<accession>A0A931CX96</accession>
<dbReference type="InterPro" id="IPR011766">
    <property type="entry name" value="TPP_enzyme_TPP-bd"/>
</dbReference>
<keyword evidence="3" id="KW-0670">Pyruvate</keyword>
<proteinExistence type="predicted"/>
<evidence type="ECO:0000259" key="2">
    <source>
        <dbReference type="Pfam" id="PF02775"/>
    </source>
</evidence>
<feature type="domain" description="Thiamine pyrophosphate enzyme TPP-binding" evidence="2">
    <location>
        <begin position="65"/>
        <end position="219"/>
    </location>
</feature>
<sequence>MAEKNKGRLTKVLDYLKYDDPFSKGVSFCPGCGLELLLRFIPRVLGNDIIITGTPSCSAPVLLGQNKQSWHTLSYFGTLMTGAAANATGLVRYYKKAGIDNTVVCFNGDGTANDIGFGNLSGAAERNEPFIYICYDNEGYMNTGIQKSGTTPYGATTTTTPYGTVHKGKNLRRMNLGVKMAMNKIPYTATATLSDLEDLAKKLLKAKKAKERGFCFLHVFAPCPTGWGANPADTIEICRQAVKTNYFPLWEAENGKIRMTKTVKKPKPVSSYTKLMKKFNHMTDADLQILQDDVEYETCLLGGLSVLEAECQLPVSAQD</sequence>